<dbReference type="SUPFAM" id="SSF144232">
    <property type="entry name" value="HIT/MYND zinc finger-like"/>
    <property type="match status" value="1"/>
</dbReference>
<gene>
    <name evidence="6" type="ORF">EYC80_006412</name>
</gene>
<evidence type="ECO:0000256" key="1">
    <source>
        <dbReference type="ARBA" id="ARBA00022723"/>
    </source>
</evidence>
<name>A0A5N6JRV7_MONLA</name>
<keyword evidence="3" id="KW-0862">Zinc</keyword>
<sequence length="224" mass="25332">MAESASANPSSSTSGAPQKSHHCVICAFPAPSKCGGCKQVWYCSSAHQKQAWPKHKRLCKIYRNPSPPSIDTYCGICGKTDNLTRTDCCDRAICDDEGKYRMFTYSREYCSRNHRRYTMCAYHHGEEHPEKDWKKCEKCVGGESFDINTVVTEGTNSFNFKEDEWKDAPELKPVKCGNCNKIISTATETHTGWGDSLRYISRLVEAICRRAMKDDSLSPIYGIR</sequence>
<dbReference type="Gene3D" id="6.10.140.2220">
    <property type="match status" value="1"/>
</dbReference>
<protein>
    <recommendedName>
        <fullName evidence="5">MYND-type domain-containing protein</fullName>
    </recommendedName>
</protein>
<dbReference type="InterPro" id="IPR002893">
    <property type="entry name" value="Znf_MYND"/>
</dbReference>
<dbReference type="Proteomes" id="UP000326757">
    <property type="component" value="Unassembled WGS sequence"/>
</dbReference>
<dbReference type="AlphaFoldDB" id="A0A5N6JRV7"/>
<dbReference type="PROSITE" id="PS50865">
    <property type="entry name" value="ZF_MYND_2"/>
    <property type="match status" value="1"/>
</dbReference>
<evidence type="ECO:0000256" key="4">
    <source>
        <dbReference type="PROSITE-ProRule" id="PRU00134"/>
    </source>
</evidence>
<keyword evidence="2 4" id="KW-0863">Zinc-finger</keyword>
<organism evidence="6 7">
    <name type="scientific">Monilinia laxa</name>
    <name type="common">Brown rot fungus</name>
    <name type="synonym">Sclerotinia laxa</name>
    <dbReference type="NCBI Taxonomy" id="61186"/>
    <lineage>
        <taxon>Eukaryota</taxon>
        <taxon>Fungi</taxon>
        <taxon>Dikarya</taxon>
        <taxon>Ascomycota</taxon>
        <taxon>Pezizomycotina</taxon>
        <taxon>Leotiomycetes</taxon>
        <taxon>Helotiales</taxon>
        <taxon>Sclerotiniaceae</taxon>
        <taxon>Monilinia</taxon>
    </lineage>
</organism>
<evidence type="ECO:0000313" key="7">
    <source>
        <dbReference type="Proteomes" id="UP000326757"/>
    </source>
</evidence>
<evidence type="ECO:0000256" key="2">
    <source>
        <dbReference type="ARBA" id="ARBA00022771"/>
    </source>
</evidence>
<keyword evidence="7" id="KW-1185">Reference proteome</keyword>
<dbReference type="GO" id="GO:0008270">
    <property type="term" value="F:zinc ion binding"/>
    <property type="evidence" value="ECO:0007669"/>
    <property type="project" value="UniProtKB-KW"/>
</dbReference>
<dbReference type="EMBL" id="VIGI01000014">
    <property type="protein sequence ID" value="KAB8291612.1"/>
    <property type="molecule type" value="Genomic_DNA"/>
</dbReference>
<keyword evidence="1" id="KW-0479">Metal-binding</keyword>
<feature type="domain" description="MYND-type" evidence="5">
    <location>
        <begin position="23"/>
        <end position="59"/>
    </location>
</feature>
<comment type="caution">
    <text evidence="6">The sequence shown here is derived from an EMBL/GenBank/DDBJ whole genome shotgun (WGS) entry which is preliminary data.</text>
</comment>
<dbReference type="Pfam" id="PF01753">
    <property type="entry name" value="zf-MYND"/>
    <property type="match status" value="1"/>
</dbReference>
<accession>A0A5N6JRV7</accession>
<evidence type="ECO:0000259" key="5">
    <source>
        <dbReference type="PROSITE" id="PS50865"/>
    </source>
</evidence>
<proteinExistence type="predicted"/>
<evidence type="ECO:0000256" key="3">
    <source>
        <dbReference type="ARBA" id="ARBA00022833"/>
    </source>
</evidence>
<reference evidence="6 7" key="1">
    <citation type="submission" date="2019-06" db="EMBL/GenBank/DDBJ databases">
        <title>Genome Sequence of the Brown Rot Fungal Pathogen Monilinia laxa.</title>
        <authorList>
            <person name="De Miccolis Angelini R.M."/>
            <person name="Landi L."/>
            <person name="Abate D."/>
            <person name="Pollastro S."/>
            <person name="Romanazzi G."/>
            <person name="Faretra F."/>
        </authorList>
    </citation>
    <scope>NUCLEOTIDE SEQUENCE [LARGE SCALE GENOMIC DNA]</scope>
    <source>
        <strain evidence="6 7">Mlax316</strain>
    </source>
</reference>
<evidence type="ECO:0000313" key="6">
    <source>
        <dbReference type="EMBL" id="KAB8291612.1"/>
    </source>
</evidence>
<dbReference type="OrthoDB" id="4851849at2759"/>